<gene>
    <name evidence="1" type="ORF">PILCRDRAFT_820493</name>
</gene>
<evidence type="ECO:0000313" key="2">
    <source>
        <dbReference type="Proteomes" id="UP000054166"/>
    </source>
</evidence>
<dbReference type="Proteomes" id="UP000054166">
    <property type="component" value="Unassembled WGS sequence"/>
</dbReference>
<protein>
    <submittedName>
        <fullName evidence="1">Uncharacterized protein</fullName>
    </submittedName>
</protein>
<name>A0A0C3BZ37_PILCF</name>
<organism evidence="1 2">
    <name type="scientific">Piloderma croceum (strain F 1598)</name>
    <dbReference type="NCBI Taxonomy" id="765440"/>
    <lineage>
        <taxon>Eukaryota</taxon>
        <taxon>Fungi</taxon>
        <taxon>Dikarya</taxon>
        <taxon>Basidiomycota</taxon>
        <taxon>Agaricomycotina</taxon>
        <taxon>Agaricomycetes</taxon>
        <taxon>Agaricomycetidae</taxon>
        <taxon>Atheliales</taxon>
        <taxon>Atheliaceae</taxon>
        <taxon>Piloderma</taxon>
    </lineage>
</organism>
<evidence type="ECO:0000313" key="1">
    <source>
        <dbReference type="EMBL" id="KIM82617.1"/>
    </source>
</evidence>
<reference evidence="1 2" key="1">
    <citation type="submission" date="2014-04" db="EMBL/GenBank/DDBJ databases">
        <authorList>
            <consortium name="DOE Joint Genome Institute"/>
            <person name="Kuo A."/>
            <person name="Tarkka M."/>
            <person name="Buscot F."/>
            <person name="Kohler A."/>
            <person name="Nagy L.G."/>
            <person name="Floudas D."/>
            <person name="Copeland A."/>
            <person name="Barry K.W."/>
            <person name="Cichocki N."/>
            <person name="Veneault-Fourrey C."/>
            <person name="LaButti K."/>
            <person name="Lindquist E.A."/>
            <person name="Lipzen A."/>
            <person name="Lundell T."/>
            <person name="Morin E."/>
            <person name="Murat C."/>
            <person name="Sun H."/>
            <person name="Tunlid A."/>
            <person name="Henrissat B."/>
            <person name="Grigoriev I.V."/>
            <person name="Hibbett D.S."/>
            <person name="Martin F."/>
            <person name="Nordberg H.P."/>
            <person name="Cantor M.N."/>
            <person name="Hua S.X."/>
        </authorList>
    </citation>
    <scope>NUCLEOTIDE SEQUENCE [LARGE SCALE GENOMIC DNA]</scope>
    <source>
        <strain evidence="1 2">F 1598</strain>
    </source>
</reference>
<reference evidence="2" key="2">
    <citation type="submission" date="2015-01" db="EMBL/GenBank/DDBJ databases">
        <title>Evolutionary Origins and Diversification of the Mycorrhizal Mutualists.</title>
        <authorList>
            <consortium name="DOE Joint Genome Institute"/>
            <consortium name="Mycorrhizal Genomics Consortium"/>
            <person name="Kohler A."/>
            <person name="Kuo A."/>
            <person name="Nagy L.G."/>
            <person name="Floudas D."/>
            <person name="Copeland A."/>
            <person name="Barry K.W."/>
            <person name="Cichocki N."/>
            <person name="Veneault-Fourrey C."/>
            <person name="LaButti K."/>
            <person name="Lindquist E.A."/>
            <person name="Lipzen A."/>
            <person name="Lundell T."/>
            <person name="Morin E."/>
            <person name="Murat C."/>
            <person name="Riley R."/>
            <person name="Ohm R."/>
            <person name="Sun H."/>
            <person name="Tunlid A."/>
            <person name="Henrissat B."/>
            <person name="Grigoriev I.V."/>
            <person name="Hibbett D.S."/>
            <person name="Martin F."/>
        </authorList>
    </citation>
    <scope>NUCLEOTIDE SEQUENCE [LARGE SCALE GENOMIC DNA]</scope>
    <source>
        <strain evidence="2">F 1598</strain>
    </source>
</reference>
<keyword evidence="2" id="KW-1185">Reference proteome</keyword>
<dbReference type="HOGENOM" id="CLU_2868473_0_0_1"/>
<accession>A0A0C3BZ37</accession>
<dbReference type="AlphaFoldDB" id="A0A0C3BZ37"/>
<dbReference type="EMBL" id="KN832994">
    <property type="protein sequence ID" value="KIM82617.1"/>
    <property type="molecule type" value="Genomic_DNA"/>
</dbReference>
<sequence length="64" mass="7018">MSHRVVRAPLHFPRGDILQLRVVAAMYGHGPSDELSSANRYLVTRTVALSNSDGPRGRSARCIT</sequence>
<proteinExistence type="predicted"/>
<dbReference type="InParanoid" id="A0A0C3BZ37"/>